<dbReference type="Proteomes" id="UP001216390">
    <property type="component" value="Chromosome"/>
</dbReference>
<organism evidence="3 4">
    <name type="scientific">Iamia majanohamensis</name>
    <dbReference type="NCBI Taxonomy" id="467976"/>
    <lineage>
        <taxon>Bacteria</taxon>
        <taxon>Bacillati</taxon>
        <taxon>Actinomycetota</taxon>
        <taxon>Acidimicrobiia</taxon>
        <taxon>Acidimicrobiales</taxon>
        <taxon>Iamiaceae</taxon>
        <taxon>Iamia</taxon>
    </lineage>
</organism>
<evidence type="ECO:0000256" key="2">
    <source>
        <dbReference type="SAM" id="SignalP"/>
    </source>
</evidence>
<dbReference type="PANTHER" id="PTHR34720">
    <property type="entry name" value="MICROCYSTIN DEPENDENT PROTEIN"/>
    <property type="match status" value="1"/>
</dbReference>
<dbReference type="RefSeq" id="WP_272737669.1">
    <property type="nucleotide sequence ID" value="NZ_CP116942.1"/>
</dbReference>
<reference evidence="3" key="1">
    <citation type="submission" date="2023-01" db="EMBL/GenBank/DDBJ databases">
        <title>The diversity of Class Acidimicrobiia in South China Sea sediment environments and the proposal of Iamia marina sp. nov., a novel species of the genus Iamia.</title>
        <authorList>
            <person name="He Y."/>
            <person name="Tian X."/>
        </authorList>
    </citation>
    <scope>NUCLEOTIDE SEQUENCE</scope>
    <source>
        <strain evidence="3">DSM 19957</strain>
    </source>
</reference>
<evidence type="ECO:0000313" key="4">
    <source>
        <dbReference type="Proteomes" id="UP001216390"/>
    </source>
</evidence>
<accession>A0AAF0BUU0</accession>
<dbReference type="InterPro" id="IPR026457">
    <property type="entry name" value="CSLREA_Nterm"/>
</dbReference>
<dbReference type="InterPro" id="IPR011050">
    <property type="entry name" value="Pectin_lyase_fold/virulence"/>
</dbReference>
<proteinExistence type="predicted"/>
<dbReference type="KEGG" id="ima:PO878_05365"/>
<dbReference type="EMBL" id="CP116942">
    <property type="protein sequence ID" value="WCO68152.1"/>
    <property type="molecule type" value="Genomic_DNA"/>
</dbReference>
<feature type="signal peptide" evidence="2">
    <location>
        <begin position="1"/>
        <end position="25"/>
    </location>
</feature>
<dbReference type="SUPFAM" id="SSF51126">
    <property type="entry name" value="Pectin lyase-like"/>
    <property type="match status" value="3"/>
</dbReference>
<dbReference type="NCBIfam" id="TIGR04214">
    <property type="entry name" value="CSLREA_Nterm"/>
    <property type="match status" value="1"/>
</dbReference>
<evidence type="ECO:0000256" key="1">
    <source>
        <dbReference type="SAM" id="MobiDB-lite"/>
    </source>
</evidence>
<gene>
    <name evidence="3" type="ORF">PO878_05365</name>
</gene>
<feature type="region of interest" description="Disordered" evidence="1">
    <location>
        <begin position="580"/>
        <end position="627"/>
    </location>
</feature>
<dbReference type="PANTHER" id="PTHR34720:SF9">
    <property type="entry name" value="BLR4714 PROTEIN"/>
    <property type="match status" value="1"/>
</dbReference>
<dbReference type="AlphaFoldDB" id="A0AAF0BUU0"/>
<dbReference type="InterPro" id="IPR006626">
    <property type="entry name" value="PbH1"/>
</dbReference>
<feature type="chain" id="PRO_5042194701" evidence="2">
    <location>
        <begin position="26"/>
        <end position="919"/>
    </location>
</feature>
<protein>
    <submittedName>
        <fullName evidence="3">CSLREA domain-containing protein</fullName>
    </submittedName>
</protein>
<evidence type="ECO:0000313" key="3">
    <source>
        <dbReference type="EMBL" id="WCO68152.1"/>
    </source>
</evidence>
<keyword evidence="2" id="KW-0732">Signal</keyword>
<name>A0AAF0BUU0_9ACTN</name>
<dbReference type="SMART" id="SM00710">
    <property type="entry name" value="PbH1"/>
    <property type="match status" value="9"/>
</dbReference>
<keyword evidence="4" id="KW-1185">Reference proteome</keyword>
<sequence length="919" mass="89306">MRRPVTTALGAGLALLLGIAAPAAAQTTGGAPSRTFTVNTTADTVDASPGNGRCADSAGRCSLRAAVMEANALTGSTTVVLARRATYPLTITGAGNASAASGDLDITRDVVVEGTGSTVNISALGDRAFDVARNARASIRTTRVVGGRTPAGESGGAFRTTGQLTLQNVTAIDNRVTGEGASGGAVFNDGGTLEVNRTTLSFNRAERAGGAIEANGGRTRVVVATLERNTTGPTPGNGGGLHLTGNGSVDVFFSRVLRNTAASEGGGLWNSGAGTMAVGATLVVGNVAQGTAADNGGGGLFNDGGTLFVFQSDAFDNTATNGAGSGGGILNNNGNLVVNDTRVYSNSAARAGGNIETVGGSVDVNGGLLWTGDAGANPGNGGAVHTSGPGDVEIRGTSVAANVAGNEGGGLWNSAVGTMTVTDTDVVGNDARGDLADEGGGGIFNQANAENTDGGDLTVVGSTIWANVATNGAGSGGGILNERGTLEVRDTTLIQNEAARAGGGIEALAGTTRLISSTLDGNTAGPNPGNGGGLHLTGAGDVDVVASEVINNLATSEGGGLWNSSEGTMDVETSVIRDNVSEGTGADQGGGGLFNDGEGETGGTLTVSRSGVHGNTATNGSGSGGGILNDEGTLVVTDTNLFDNSAARAGGNIETNVGTVEVTRGLMWTGDAGANPGNGGALHTSGAGEVTIMDVSIAANVAGNEGGGLWNSAVGTMTVTDSDIVGNAANGTAADAGGGGIFNQSNTDGTGGGTLTVTGSTIWANTATNGSGSGGGILNERGDLTVSDTTIIGNESARAGGGIEVVGGEAGLVGTTTLTDVRLLDNGTGANPGNGGGLHLGGAGTVTMDASRVEDNSAANEGGGLWNSPSGILTVTNTSVVNNTAPTGPNVYQDEPVAGGVFTVDGTVIQPGPNQLAFP</sequence>